<feature type="domain" description="ABM" evidence="1">
    <location>
        <begin position="1"/>
        <end position="94"/>
    </location>
</feature>
<dbReference type="InterPro" id="IPR011008">
    <property type="entry name" value="Dimeric_a/b-barrel"/>
</dbReference>
<dbReference type="Pfam" id="PF03992">
    <property type="entry name" value="ABM"/>
    <property type="match status" value="1"/>
</dbReference>
<proteinExistence type="predicted"/>
<dbReference type="PROSITE" id="PS51725">
    <property type="entry name" value="ABM"/>
    <property type="match status" value="1"/>
</dbReference>
<keyword evidence="3" id="KW-1185">Reference proteome</keyword>
<evidence type="ECO:0000259" key="1">
    <source>
        <dbReference type="PROSITE" id="PS51725"/>
    </source>
</evidence>
<dbReference type="Proteomes" id="UP000601768">
    <property type="component" value="Unassembled WGS sequence"/>
</dbReference>
<reference evidence="2" key="2">
    <citation type="submission" date="2020-08" db="EMBL/GenBank/DDBJ databases">
        <authorList>
            <person name="Lai Q."/>
        </authorList>
    </citation>
    <scope>NUCLEOTIDE SEQUENCE</scope>
    <source>
        <strain evidence="2">S27-2</strain>
    </source>
</reference>
<dbReference type="AlphaFoldDB" id="A0A8J6ITF0"/>
<comment type="caution">
    <text evidence="2">The sequence shown here is derived from an EMBL/GenBank/DDBJ whole genome shotgun (WGS) entry which is preliminary data.</text>
</comment>
<dbReference type="Gene3D" id="3.30.70.100">
    <property type="match status" value="1"/>
</dbReference>
<organism evidence="2 3">
    <name type="scientific">Neptunicella marina</name>
    <dbReference type="NCBI Taxonomy" id="2125989"/>
    <lineage>
        <taxon>Bacteria</taxon>
        <taxon>Pseudomonadati</taxon>
        <taxon>Pseudomonadota</taxon>
        <taxon>Gammaproteobacteria</taxon>
        <taxon>Alteromonadales</taxon>
        <taxon>Alteromonadaceae</taxon>
        <taxon>Neptunicella</taxon>
    </lineage>
</organism>
<dbReference type="EMBL" id="JACNEP010000006">
    <property type="protein sequence ID" value="MBC3765979.1"/>
    <property type="molecule type" value="Genomic_DNA"/>
</dbReference>
<dbReference type="RefSeq" id="WP_186506457.1">
    <property type="nucleotide sequence ID" value="NZ_JACNEP010000006.1"/>
</dbReference>
<evidence type="ECO:0000313" key="3">
    <source>
        <dbReference type="Proteomes" id="UP000601768"/>
    </source>
</evidence>
<accession>A0A8J6ITF0</accession>
<sequence>MIAVIFEVTPNETGKDRYFEIAADLKPYLCDMDGFIGMERFESLSNPGRYLSLSFWRDEASVKLWKSHFAHCEAQHEGKNSLFEHYRLRVAHVVRDYGMDGHLQSIKDV</sequence>
<dbReference type="InterPro" id="IPR007138">
    <property type="entry name" value="ABM_dom"/>
</dbReference>
<dbReference type="SUPFAM" id="SSF54909">
    <property type="entry name" value="Dimeric alpha+beta barrel"/>
    <property type="match status" value="1"/>
</dbReference>
<dbReference type="GO" id="GO:0004497">
    <property type="term" value="F:monooxygenase activity"/>
    <property type="evidence" value="ECO:0007669"/>
    <property type="project" value="UniProtKB-KW"/>
</dbReference>
<reference evidence="2" key="1">
    <citation type="journal article" date="2018" name="Int. J. Syst. Evol. Microbiol.">
        <title>Neptunicella marina gen. nov., sp. nov., isolated from surface seawater.</title>
        <authorList>
            <person name="Liu X."/>
            <person name="Lai Q."/>
            <person name="Du Y."/>
            <person name="Zhang X."/>
            <person name="Liu Z."/>
            <person name="Sun F."/>
            <person name="Shao Z."/>
        </authorList>
    </citation>
    <scope>NUCLEOTIDE SEQUENCE</scope>
    <source>
        <strain evidence="2">S27-2</strain>
    </source>
</reference>
<dbReference type="PANTHER" id="PTHR37811:SF2">
    <property type="entry name" value="ABM DOMAIN-CONTAINING PROTEIN"/>
    <property type="match status" value="1"/>
</dbReference>
<keyword evidence="2" id="KW-0560">Oxidoreductase</keyword>
<dbReference type="PANTHER" id="PTHR37811">
    <property type="entry name" value="BLL5343 PROTEIN"/>
    <property type="match status" value="1"/>
</dbReference>
<gene>
    <name evidence="2" type="ORF">H8B19_08820</name>
</gene>
<dbReference type="InterPro" id="IPR052936">
    <property type="entry name" value="Jasmonate_Hydroxylase-like"/>
</dbReference>
<keyword evidence="2" id="KW-0503">Monooxygenase</keyword>
<protein>
    <submittedName>
        <fullName evidence="2">Antibiotic biosynthesis monooxygenase</fullName>
    </submittedName>
</protein>
<evidence type="ECO:0000313" key="2">
    <source>
        <dbReference type="EMBL" id="MBC3765979.1"/>
    </source>
</evidence>
<name>A0A8J6ITF0_9ALTE</name>